<name>A0A078HCT2_BRANA</name>
<reference evidence="1 2" key="1">
    <citation type="journal article" date="2014" name="Science">
        <title>Plant genetics. Early allopolyploid evolution in the post-Neolithic Brassica napus oilseed genome.</title>
        <authorList>
            <person name="Chalhoub B."/>
            <person name="Denoeud F."/>
            <person name="Liu S."/>
            <person name="Parkin I.A."/>
            <person name="Tang H."/>
            <person name="Wang X."/>
            <person name="Chiquet J."/>
            <person name="Belcram H."/>
            <person name="Tong C."/>
            <person name="Samans B."/>
            <person name="Correa M."/>
            <person name="Da Silva C."/>
            <person name="Just J."/>
            <person name="Falentin C."/>
            <person name="Koh C.S."/>
            <person name="Le Clainche I."/>
            <person name="Bernard M."/>
            <person name="Bento P."/>
            <person name="Noel B."/>
            <person name="Labadie K."/>
            <person name="Alberti A."/>
            <person name="Charles M."/>
            <person name="Arnaud D."/>
            <person name="Guo H."/>
            <person name="Daviaud C."/>
            <person name="Alamery S."/>
            <person name="Jabbari K."/>
            <person name="Zhao M."/>
            <person name="Edger P.P."/>
            <person name="Chelaifa H."/>
            <person name="Tack D."/>
            <person name="Lassalle G."/>
            <person name="Mestiri I."/>
            <person name="Schnel N."/>
            <person name="Le Paslier M.C."/>
            <person name="Fan G."/>
            <person name="Renault V."/>
            <person name="Bayer P.E."/>
            <person name="Golicz A.A."/>
            <person name="Manoli S."/>
            <person name="Lee T.H."/>
            <person name="Thi V.H."/>
            <person name="Chalabi S."/>
            <person name="Hu Q."/>
            <person name="Fan C."/>
            <person name="Tollenaere R."/>
            <person name="Lu Y."/>
            <person name="Battail C."/>
            <person name="Shen J."/>
            <person name="Sidebottom C.H."/>
            <person name="Wang X."/>
            <person name="Canaguier A."/>
            <person name="Chauveau A."/>
            <person name="Berard A."/>
            <person name="Deniot G."/>
            <person name="Guan M."/>
            <person name="Liu Z."/>
            <person name="Sun F."/>
            <person name="Lim Y.P."/>
            <person name="Lyons E."/>
            <person name="Town C.D."/>
            <person name="Bancroft I."/>
            <person name="Wang X."/>
            <person name="Meng J."/>
            <person name="Ma J."/>
            <person name="Pires J.C."/>
            <person name="King G.J."/>
            <person name="Brunel D."/>
            <person name="Delourme R."/>
            <person name="Renard M."/>
            <person name="Aury J.M."/>
            <person name="Adams K.L."/>
            <person name="Batley J."/>
            <person name="Snowdon R.J."/>
            <person name="Tost J."/>
            <person name="Edwards D."/>
            <person name="Zhou Y."/>
            <person name="Hua W."/>
            <person name="Sharpe A.G."/>
            <person name="Paterson A.H."/>
            <person name="Guan C."/>
            <person name="Wincker P."/>
        </authorList>
    </citation>
    <scope>NUCLEOTIDE SEQUENCE [LARGE SCALE GENOMIC DNA]</scope>
    <source>
        <strain evidence="2">cv. Darmor-bzh</strain>
    </source>
</reference>
<organism evidence="1 2">
    <name type="scientific">Brassica napus</name>
    <name type="common">Rape</name>
    <dbReference type="NCBI Taxonomy" id="3708"/>
    <lineage>
        <taxon>Eukaryota</taxon>
        <taxon>Viridiplantae</taxon>
        <taxon>Streptophyta</taxon>
        <taxon>Embryophyta</taxon>
        <taxon>Tracheophyta</taxon>
        <taxon>Spermatophyta</taxon>
        <taxon>Magnoliopsida</taxon>
        <taxon>eudicotyledons</taxon>
        <taxon>Gunneridae</taxon>
        <taxon>Pentapetalae</taxon>
        <taxon>rosids</taxon>
        <taxon>malvids</taxon>
        <taxon>Brassicales</taxon>
        <taxon>Brassicaceae</taxon>
        <taxon>Brassiceae</taxon>
        <taxon>Brassica</taxon>
    </lineage>
</organism>
<proteinExistence type="predicted"/>
<accession>A0A078HCT2</accession>
<dbReference type="AlphaFoldDB" id="A0A078HCT2"/>
<evidence type="ECO:0000313" key="1">
    <source>
        <dbReference type="EMBL" id="CDY36220.1"/>
    </source>
</evidence>
<gene>
    <name evidence="1" type="primary">BnaC06g27640D</name>
    <name evidence="1" type="ORF">GSBRNA2T00060147001</name>
</gene>
<keyword evidence="2" id="KW-1185">Reference proteome</keyword>
<protein>
    <submittedName>
        <fullName evidence="1">BnaC06g27640D protein</fullName>
    </submittedName>
</protein>
<dbReference type="EMBL" id="LK032370">
    <property type="protein sequence ID" value="CDY36220.1"/>
    <property type="molecule type" value="Genomic_DNA"/>
</dbReference>
<dbReference type="PaxDb" id="3708-A0A078HCT2"/>
<dbReference type="STRING" id="3708.A0A078HCT2"/>
<dbReference type="Gramene" id="CDY36220">
    <property type="protein sequence ID" value="CDY36220"/>
    <property type="gene ID" value="GSBRNA2T00060147001"/>
</dbReference>
<dbReference type="Proteomes" id="UP000028999">
    <property type="component" value="Unassembled WGS sequence"/>
</dbReference>
<evidence type="ECO:0000313" key="2">
    <source>
        <dbReference type="Proteomes" id="UP000028999"/>
    </source>
</evidence>
<sequence>MAPPPWNPEASLVSPSRSPRCALAIRQWHQRRCKGAPWRLYVNRLFCIRRSGSSNEWASSYGSKSHQQQEVADLCGKLSPIIERLALLNEGKVGHNLKVFKRLATTVKEMAVQKCL</sequence>